<gene>
    <name evidence="1" type="ORF">ABH992_004471</name>
</gene>
<dbReference type="EMBL" id="JBGBZN010000002">
    <property type="protein sequence ID" value="MEY9472072.1"/>
    <property type="molecule type" value="Genomic_DNA"/>
</dbReference>
<evidence type="ECO:0000313" key="1">
    <source>
        <dbReference type="EMBL" id="MEY9472072.1"/>
    </source>
</evidence>
<accession>A0ABV4GM94</accession>
<name>A0ABV4GM94_9BRAD</name>
<reference evidence="1 2" key="1">
    <citation type="submission" date="2024-07" db="EMBL/GenBank/DDBJ databases">
        <title>Genomic Encyclopedia of Type Strains, Phase V (KMG-V): Genome sequencing to study the core and pangenomes of soil and plant-associated prokaryotes.</title>
        <authorList>
            <person name="Whitman W."/>
        </authorList>
    </citation>
    <scope>NUCLEOTIDE SEQUENCE [LARGE SCALE GENOMIC DNA]</scope>
    <source>
        <strain evidence="1 2">USDA 222</strain>
    </source>
</reference>
<keyword evidence="2" id="KW-1185">Reference proteome</keyword>
<dbReference type="Proteomes" id="UP001565474">
    <property type="component" value="Unassembled WGS sequence"/>
</dbReference>
<protein>
    <submittedName>
        <fullName evidence="1">Uncharacterized protein</fullName>
    </submittedName>
</protein>
<comment type="caution">
    <text evidence="1">The sequence shown here is derived from an EMBL/GenBank/DDBJ whole genome shotgun (WGS) entry which is preliminary data.</text>
</comment>
<sequence>MAHRIPARRMLEVRLDALLPQKWEWQVWEDDALLMSGHETSRETAQIEGNSALFYLLRTVN</sequence>
<proteinExistence type="predicted"/>
<evidence type="ECO:0000313" key="2">
    <source>
        <dbReference type="Proteomes" id="UP001565474"/>
    </source>
</evidence>
<organism evidence="1 2">
    <name type="scientific">Bradyrhizobium yuanmingense</name>
    <dbReference type="NCBI Taxonomy" id="108015"/>
    <lineage>
        <taxon>Bacteria</taxon>
        <taxon>Pseudomonadati</taxon>
        <taxon>Pseudomonadota</taxon>
        <taxon>Alphaproteobacteria</taxon>
        <taxon>Hyphomicrobiales</taxon>
        <taxon>Nitrobacteraceae</taxon>
        <taxon>Bradyrhizobium</taxon>
    </lineage>
</organism>